<evidence type="ECO:0000259" key="3">
    <source>
        <dbReference type="SMART" id="SM01329"/>
    </source>
</evidence>
<protein>
    <recommendedName>
        <fullName evidence="3">Isopropylmalate dehydrogenase-like domain-containing protein</fullName>
    </recommendedName>
</protein>
<dbReference type="GO" id="GO:0006102">
    <property type="term" value="P:isocitrate metabolic process"/>
    <property type="evidence" value="ECO:0007669"/>
    <property type="project" value="TreeGrafter"/>
</dbReference>
<dbReference type="GO" id="GO:0051287">
    <property type="term" value="F:NAD binding"/>
    <property type="evidence" value="ECO:0007669"/>
    <property type="project" value="InterPro"/>
</dbReference>
<feature type="non-terminal residue" evidence="4">
    <location>
        <position position="1"/>
    </location>
</feature>
<evidence type="ECO:0000256" key="2">
    <source>
        <dbReference type="ARBA" id="ARBA00023002"/>
    </source>
</evidence>
<feature type="domain" description="Isopropylmalate dehydrogenase-like" evidence="3">
    <location>
        <begin position="1"/>
        <end position="189"/>
    </location>
</feature>
<keyword evidence="2" id="KW-0560">Oxidoreductase</keyword>
<dbReference type="SMART" id="SM01329">
    <property type="entry name" value="Iso_dh"/>
    <property type="match status" value="1"/>
</dbReference>
<evidence type="ECO:0000313" key="4">
    <source>
        <dbReference type="EMBL" id="GAI10936.1"/>
    </source>
</evidence>
<dbReference type="Gene3D" id="3.40.718.10">
    <property type="entry name" value="Isopropylmalate Dehydrogenase"/>
    <property type="match status" value="1"/>
</dbReference>
<dbReference type="PROSITE" id="PS00470">
    <property type="entry name" value="IDH_IMDH"/>
    <property type="match status" value="1"/>
</dbReference>
<dbReference type="PANTHER" id="PTHR11835">
    <property type="entry name" value="DECARBOXYLATING DEHYDROGENASES-ISOCITRATE, ISOPROPYLMALATE, TARTRATE"/>
    <property type="match status" value="1"/>
</dbReference>
<comment type="similarity">
    <text evidence="1">Belongs to the isocitrate and isopropylmalate dehydrogenases family.</text>
</comment>
<name>X1LYP0_9ZZZZ</name>
<dbReference type="EMBL" id="BARV01007654">
    <property type="protein sequence ID" value="GAI10936.1"/>
    <property type="molecule type" value="Genomic_DNA"/>
</dbReference>
<comment type="caution">
    <text evidence="4">The sequence shown here is derived from an EMBL/GenBank/DDBJ whole genome shotgun (WGS) entry which is preliminary data.</text>
</comment>
<dbReference type="GO" id="GO:0006099">
    <property type="term" value="P:tricarboxylic acid cycle"/>
    <property type="evidence" value="ECO:0007669"/>
    <property type="project" value="TreeGrafter"/>
</dbReference>
<dbReference type="SUPFAM" id="SSF53659">
    <property type="entry name" value="Isocitrate/Isopropylmalate dehydrogenase-like"/>
    <property type="match status" value="1"/>
</dbReference>
<dbReference type="Pfam" id="PF00180">
    <property type="entry name" value="Iso_dh"/>
    <property type="match status" value="1"/>
</dbReference>
<accession>X1LYP0</accession>
<dbReference type="GO" id="GO:0000287">
    <property type="term" value="F:magnesium ion binding"/>
    <property type="evidence" value="ECO:0007669"/>
    <property type="project" value="InterPro"/>
</dbReference>
<sequence>IKIITRKASERIAQFAFELARREERRKVTAVHKANIMKCTDGLFLDCVKKISQKYPEIIFEDMIVDAMSMKLVQTPQDYEVLVMPNLYGDILSDLAAGLVGGLGVVPGANIGGKEIVFEPVHGSAPELSSNIANPTATVLSGVMMLRYLGENKAADRVEKAVAKVLEEGKDVTRDLGGNTGTAEYTQAVIDAIEGG</sequence>
<proteinExistence type="inferred from homology"/>
<dbReference type="InterPro" id="IPR024084">
    <property type="entry name" value="IsoPropMal-DH-like_dom"/>
</dbReference>
<gene>
    <name evidence="4" type="ORF">S06H3_15551</name>
</gene>
<dbReference type="PANTHER" id="PTHR11835:SF34">
    <property type="entry name" value="ISOCITRATE DEHYDROGENASE [NAD] SUBUNIT ALPHA, MITOCHONDRIAL"/>
    <property type="match status" value="1"/>
</dbReference>
<dbReference type="GO" id="GO:0004449">
    <property type="term" value="F:isocitrate dehydrogenase (NAD+) activity"/>
    <property type="evidence" value="ECO:0007669"/>
    <property type="project" value="TreeGrafter"/>
</dbReference>
<dbReference type="AlphaFoldDB" id="X1LYP0"/>
<dbReference type="InterPro" id="IPR019818">
    <property type="entry name" value="IsoCit/isopropylmalate_DH_CS"/>
</dbReference>
<reference evidence="4" key="1">
    <citation type="journal article" date="2014" name="Front. Microbiol.">
        <title>High frequency of phylogenetically diverse reductive dehalogenase-homologous genes in deep subseafloor sedimentary metagenomes.</title>
        <authorList>
            <person name="Kawai M."/>
            <person name="Futagami T."/>
            <person name="Toyoda A."/>
            <person name="Takaki Y."/>
            <person name="Nishi S."/>
            <person name="Hori S."/>
            <person name="Arai W."/>
            <person name="Tsubouchi T."/>
            <person name="Morono Y."/>
            <person name="Uchiyama I."/>
            <person name="Ito T."/>
            <person name="Fujiyama A."/>
            <person name="Inagaki F."/>
            <person name="Takami H."/>
        </authorList>
    </citation>
    <scope>NUCLEOTIDE SEQUENCE</scope>
    <source>
        <strain evidence="4">Expedition CK06-06</strain>
    </source>
</reference>
<organism evidence="4">
    <name type="scientific">marine sediment metagenome</name>
    <dbReference type="NCBI Taxonomy" id="412755"/>
    <lineage>
        <taxon>unclassified sequences</taxon>
        <taxon>metagenomes</taxon>
        <taxon>ecological metagenomes</taxon>
    </lineage>
</organism>
<evidence type="ECO:0000256" key="1">
    <source>
        <dbReference type="ARBA" id="ARBA00007769"/>
    </source>
</evidence>